<organism evidence="2">
    <name type="scientific">Physcomitrium patens</name>
    <name type="common">Spreading-leaved earth moss</name>
    <name type="synonym">Physcomitrella patens</name>
    <dbReference type="NCBI Taxonomy" id="3218"/>
    <lineage>
        <taxon>Eukaryota</taxon>
        <taxon>Viridiplantae</taxon>
        <taxon>Streptophyta</taxon>
        <taxon>Embryophyta</taxon>
        <taxon>Bryophyta</taxon>
        <taxon>Bryophytina</taxon>
        <taxon>Bryopsida</taxon>
        <taxon>Funariidae</taxon>
        <taxon>Funariales</taxon>
        <taxon>Funariaceae</taxon>
        <taxon>Physcomitrium</taxon>
    </lineage>
</organism>
<dbReference type="PaxDb" id="3218-PP1S150_83V6.1"/>
<reference evidence="2 4" key="1">
    <citation type="journal article" date="2008" name="Science">
        <title>The Physcomitrella genome reveals evolutionary insights into the conquest of land by plants.</title>
        <authorList>
            <person name="Rensing S."/>
            <person name="Lang D."/>
            <person name="Zimmer A."/>
            <person name="Terry A."/>
            <person name="Salamov A."/>
            <person name="Shapiro H."/>
            <person name="Nishiyama T."/>
            <person name="Perroud P.-F."/>
            <person name="Lindquist E."/>
            <person name="Kamisugi Y."/>
            <person name="Tanahashi T."/>
            <person name="Sakakibara K."/>
            <person name="Fujita T."/>
            <person name="Oishi K."/>
            <person name="Shin-I T."/>
            <person name="Kuroki Y."/>
            <person name="Toyoda A."/>
            <person name="Suzuki Y."/>
            <person name="Hashimoto A."/>
            <person name="Yamaguchi K."/>
            <person name="Sugano A."/>
            <person name="Kohara Y."/>
            <person name="Fujiyama A."/>
            <person name="Anterola A."/>
            <person name="Aoki S."/>
            <person name="Ashton N."/>
            <person name="Barbazuk W.B."/>
            <person name="Barker E."/>
            <person name="Bennetzen J."/>
            <person name="Bezanilla M."/>
            <person name="Blankenship R."/>
            <person name="Cho S.H."/>
            <person name="Dutcher S."/>
            <person name="Estelle M."/>
            <person name="Fawcett J.A."/>
            <person name="Gundlach H."/>
            <person name="Hanada K."/>
            <person name="Heyl A."/>
            <person name="Hicks K.A."/>
            <person name="Hugh J."/>
            <person name="Lohr M."/>
            <person name="Mayer K."/>
            <person name="Melkozernov A."/>
            <person name="Murata T."/>
            <person name="Nelson D."/>
            <person name="Pils B."/>
            <person name="Prigge M."/>
            <person name="Reiss B."/>
            <person name="Renner T."/>
            <person name="Rombauts S."/>
            <person name="Rushton P."/>
            <person name="Sanderfoot A."/>
            <person name="Schween G."/>
            <person name="Shiu S.-H."/>
            <person name="Stueber K."/>
            <person name="Theodoulou F.L."/>
            <person name="Tu H."/>
            <person name="Van de Peer Y."/>
            <person name="Verrier P.J."/>
            <person name="Waters E."/>
            <person name="Wood A."/>
            <person name="Yang L."/>
            <person name="Cove D."/>
            <person name="Cuming A."/>
            <person name="Hasebe M."/>
            <person name="Lucas S."/>
            <person name="Mishler D.B."/>
            <person name="Reski R."/>
            <person name="Grigoriev I."/>
            <person name="Quatrano R.S."/>
            <person name="Boore J.L."/>
        </authorList>
    </citation>
    <scope>NUCLEOTIDE SEQUENCE [LARGE SCALE GENOMIC DNA]</scope>
    <source>
        <strain evidence="3 4">cv. Gransden 2004</strain>
    </source>
</reference>
<dbReference type="STRING" id="3218.A0A2K1JGJ1"/>
<dbReference type="InterPro" id="IPR051394">
    <property type="entry name" value="Glutamate_Synthase"/>
</dbReference>
<proteinExistence type="predicted"/>
<feature type="domain" description="Glutamate synthase alpha subunit C-terminal" evidence="1">
    <location>
        <begin position="38"/>
        <end position="109"/>
    </location>
</feature>
<evidence type="ECO:0000313" key="2">
    <source>
        <dbReference type="EMBL" id="PNR40671.1"/>
    </source>
</evidence>
<dbReference type="InterPro" id="IPR036485">
    <property type="entry name" value="Glu_synth_asu_C_sf"/>
</dbReference>
<dbReference type="Proteomes" id="UP000006727">
    <property type="component" value="Chromosome 14"/>
</dbReference>
<keyword evidence="4" id="KW-1185">Reference proteome</keyword>
<dbReference type="Gramene" id="Pp3c14_5770V3.1">
    <property type="protein sequence ID" value="PAC:32960285.CDS.1"/>
    <property type="gene ID" value="Pp3c14_5770"/>
</dbReference>
<dbReference type="Pfam" id="PF01493">
    <property type="entry name" value="GXGXG"/>
    <property type="match status" value="1"/>
</dbReference>
<reference evidence="2 4" key="2">
    <citation type="journal article" date="2018" name="Plant J.">
        <title>The Physcomitrella patens chromosome-scale assembly reveals moss genome structure and evolution.</title>
        <authorList>
            <person name="Lang D."/>
            <person name="Ullrich K.K."/>
            <person name="Murat F."/>
            <person name="Fuchs J."/>
            <person name="Jenkins J."/>
            <person name="Haas F.B."/>
            <person name="Piednoel M."/>
            <person name="Gundlach H."/>
            <person name="Van Bel M."/>
            <person name="Meyberg R."/>
            <person name="Vives C."/>
            <person name="Morata J."/>
            <person name="Symeonidi A."/>
            <person name="Hiss M."/>
            <person name="Muchero W."/>
            <person name="Kamisugi Y."/>
            <person name="Saleh O."/>
            <person name="Blanc G."/>
            <person name="Decker E.L."/>
            <person name="van Gessel N."/>
            <person name="Grimwood J."/>
            <person name="Hayes R.D."/>
            <person name="Graham S.W."/>
            <person name="Gunter L.E."/>
            <person name="McDaniel S.F."/>
            <person name="Hoernstein S.N.W."/>
            <person name="Larsson A."/>
            <person name="Li F.W."/>
            <person name="Perroud P.F."/>
            <person name="Phillips J."/>
            <person name="Ranjan P."/>
            <person name="Rokshar D.S."/>
            <person name="Rothfels C.J."/>
            <person name="Schneider L."/>
            <person name="Shu S."/>
            <person name="Stevenson D.W."/>
            <person name="Thummler F."/>
            <person name="Tillich M."/>
            <person name="Villarreal Aguilar J.C."/>
            <person name="Widiez T."/>
            <person name="Wong G.K."/>
            <person name="Wymore A."/>
            <person name="Zhang Y."/>
            <person name="Zimmer A.D."/>
            <person name="Quatrano R.S."/>
            <person name="Mayer K.F.X."/>
            <person name="Goodstein D."/>
            <person name="Casacuberta J.M."/>
            <person name="Vandepoele K."/>
            <person name="Reski R."/>
            <person name="Cuming A.C."/>
            <person name="Tuskan G.A."/>
            <person name="Maumus F."/>
            <person name="Salse J."/>
            <person name="Schmutz J."/>
            <person name="Rensing S.A."/>
        </authorList>
    </citation>
    <scope>NUCLEOTIDE SEQUENCE [LARGE SCALE GENOMIC DNA]</scope>
    <source>
        <strain evidence="3 4">cv. Gransden 2004</strain>
    </source>
</reference>
<dbReference type="PANTHER" id="PTHR43100:SF1">
    <property type="entry name" value="GLUTAMATE SYNTHASE [NADPH] SMALL CHAIN"/>
    <property type="match status" value="1"/>
</dbReference>
<gene>
    <name evidence="2" type="ORF">PHYPA_018074</name>
</gene>
<accession>A0A2K1JGJ1</accession>
<dbReference type="EMBL" id="ABEU02000014">
    <property type="protein sequence ID" value="PNR40671.1"/>
    <property type="molecule type" value="Genomic_DNA"/>
</dbReference>
<protein>
    <recommendedName>
        <fullName evidence="1">Glutamate synthase alpha subunit C-terminal domain-containing protein</fullName>
    </recommendedName>
</protein>
<sequence>MLSNKIIKLYKLGLSTNIIYIKYYKSIGQFLQVLTYKEVGQFLQVLTYKEITMELEGDSNNYVKKRHFDNKIIVSPPNSSTFDSKENILIGNIALYRVRSTQTYFNNMARQNLL</sequence>
<dbReference type="SUPFAM" id="SSF69336">
    <property type="entry name" value="Alpha subunit of glutamate synthase, C-terminal domain"/>
    <property type="match status" value="1"/>
</dbReference>
<evidence type="ECO:0000259" key="1">
    <source>
        <dbReference type="Pfam" id="PF01493"/>
    </source>
</evidence>
<reference evidence="3" key="3">
    <citation type="submission" date="2020-12" db="UniProtKB">
        <authorList>
            <consortium name="EnsemblPlants"/>
        </authorList>
    </citation>
    <scope>IDENTIFICATION</scope>
</reference>
<dbReference type="InterPro" id="IPR002489">
    <property type="entry name" value="Glu_synth_asu_C"/>
</dbReference>
<dbReference type="PANTHER" id="PTHR43100">
    <property type="entry name" value="GLUTAMATE SYNTHASE [NADPH] SMALL CHAIN"/>
    <property type="match status" value="1"/>
</dbReference>
<dbReference type="Gene3D" id="2.160.20.60">
    <property type="entry name" value="Glutamate synthase, alpha subunit, C-terminal domain"/>
    <property type="match status" value="1"/>
</dbReference>
<dbReference type="AlphaFoldDB" id="A0A2K1JGJ1"/>
<dbReference type="EnsemblPlants" id="Pp3c14_5770V3.1">
    <property type="protein sequence ID" value="PAC:32960285.CDS.1"/>
    <property type="gene ID" value="Pp3c14_5770"/>
</dbReference>
<evidence type="ECO:0000313" key="3">
    <source>
        <dbReference type="EnsemblPlants" id="PAC:32960285.CDS.1"/>
    </source>
</evidence>
<dbReference type="InParanoid" id="A0A2K1JGJ1"/>
<name>A0A2K1JGJ1_PHYPA</name>
<evidence type="ECO:0000313" key="4">
    <source>
        <dbReference type="Proteomes" id="UP000006727"/>
    </source>
</evidence>
<dbReference type="GO" id="GO:0016491">
    <property type="term" value="F:oxidoreductase activity"/>
    <property type="evidence" value="ECO:0007669"/>
    <property type="project" value="InterPro"/>
</dbReference>